<dbReference type="PANTHER" id="PTHR23279">
    <property type="entry name" value="DEFECTIVE PROBOSCIS EXTENSION RESPONSE DPR -RELATED"/>
    <property type="match status" value="1"/>
</dbReference>
<dbReference type="InterPro" id="IPR013783">
    <property type="entry name" value="Ig-like_fold"/>
</dbReference>
<feature type="signal peptide" evidence="1">
    <location>
        <begin position="1"/>
        <end position="17"/>
    </location>
</feature>
<dbReference type="GO" id="GO:0050808">
    <property type="term" value="P:synapse organization"/>
    <property type="evidence" value="ECO:0007669"/>
    <property type="project" value="TreeGrafter"/>
</dbReference>
<dbReference type="GO" id="GO:0032589">
    <property type="term" value="C:neuron projection membrane"/>
    <property type="evidence" value="ECO:0007669"/>
    <property type="project" value="TreeGrafter"/>
</dbReference>
<feature type="non-terminal residue" evidence="3">
    <location>
        <position position="159"/>
    </location>
</feature>
<protein>
    <recommendedName>
        <fullName evidence="2">Ig-like domain-containing protein</fullName>
    </recommendedName>
</protein>
<evidence type="ECO:0000313" key="3">
    <source>
        <dbReference type="EMBL" id="JAT27487.1"/>
    </source>
</evidence>
<dbReference type="PANTHER" id="PTHR23279:SF45">
    <property type="entry name" value="DEFECTIVE PROBOSCIS EXTENSION RESPONSE 12, ISOFORM C"/>
    <property type="match status" value="1"/>
</dbReference>
<dbReference type="EMBL" id="GEBQ01012490">
    <property type="protein sequence ID" value="JAT27487.1"/>
    <property type="molecule type" value="Transcribed_RNA"/>
</dbReference>
<name>A0A1B6LUX3_9HEMI</name>
<dbReference type="InterPro" id="IPR036179">
    <property type="entry name" value="Ig-like_dom_sf"/>
</dbReference>
<dbReference type="SUPFAM" id="SSF48726">
    <property type="entry name" value="Immunoglobulin"/>
    <property type="match status" value="1"/>
</dbReference>
<reference evidence="3" key="1">
    <citation type="submission" date="2015-11" db="EMBL/GenBank/DDBJ databases">
        <title>De novo transcriptome assembly of four potential Pierce s Disease insect vectors from Arizona vineyards.</title>
        <authorList>
            <person name="Tassone E.E."/>
        </authorList>
    </citation>
    <scope>NUCLEOTIDE SEQUENCE</scope>
</reference>
<sequence>MCVGRALLMAGVHCVVCTVLCIKSKSGEIFMNAEPFNLSSLFMDNEERSLQDLSGFWSYNDSSDISKYEDFDHSRLLDIPGLKFDLLPPSIEVSDPQGSALPNSIELPVFDANPTTNVSVQLGWTATLYCRVHNAKDLRVSWVRRRDWHILSSGPMTYT</sequence>
<dbReference type="AlphaFoldDB" id="A0A1B6LUX3"/>
<keyword evidence="1" id="KW-0732">Signal</keyword>
<feature type="chain" id="PRO_5008587698" description="Ig-like domain-containing protein" evidence="1">
    <location>
        <begin position="18"/>
        <end position="159"/>
    </location>
</feature>
<accession>A0A1B6LUX3</accession>
<gene>
    <name evidence="3" type="ORF">g.52210</name>
</gene>
<dbReference type="PROSITE" id="PS50835">
    <property type="entry name" value="IG_LIKE"/>
    <property type="match status" value="1"/>
</dbReference>
<dbReference type="InterPro" id="IPR007110">
    <property type="entry name" value="Ig-like_dom"/>
</dbReference>
<evidence type="ECO:0000259" key="2">
    <source>
        <dbReference type="PROSITE" id="PS50835"/>
    </source>
</evidence>
<dbReference type="Gene3D" id="2.60.40.10">
    <property type="entry name" value="Immunoglobulins"/>
    <property type="match status" value="1"/>
</dbReference>
<dbReference type="InterPro" id="IPR037448">
    <property type="entry name" value="Zig-8"/>
</dbReference>
<organism evidence="3">
    <name type="scientific">Graphocephala atropunctata</name>
    <dbReference type="NCBI Taxonomy" id="36148"/>
    <lineage>
        <taxon>Eukaryota</taxon>
        <taxon>Metazoa</taxon>
        <taxon>Ecdysozoa</taxon>
        <taxon>Arthropoda</taxon>
        <taxon>Hexapoda</taxon>
        <taxon>Insecta</taxon>
        <taxon>Pterygota</taxon>
        <taxon>Neoptera</taxon>
        <taxon>Paraneoptera</taxon>
        <taxon>Hemiptera</taxon>
        <taxon>Auchenorrhyncha</taxon>
        <taxon>Membracoidea</taxon>
        <taxon>Cicadellidae</taxon>
        <taxon>Cicadellinae</taxon>
        <taxon>Cicadellini</taxon>
        <taxon>Graphocephala</taxon>
    </lineage>
</organism>
<proteinExistence type="predicted"/>
<evidence type="ECO:0000256" key="1">
    <source>
        <dbReference type="SAM" id="SignalP"/>
    </source>
</evidence>
<feature type="domain" description="Ig-like" evidence="2">
    <location>
        <begin position="102"/>
        <end position="159"/>
    </location>
</feature>